<proteinExistence type="predicted"/>
<gene>
    <name evidence="2" type="ORF">F480_08640</name>
</gene>
<dbReference type="Pfam" id="PF01295">
    <property type="entry name" value="Adenylate_cycl"/>
    <property type="match status" value="1"/>
</dbReference>
<comment type="caution">
    <text evidence="2">The sequence shown here is derived from an EMBL/GenBank/DDBJ whole genome shotgun (WGS) entry which is preliminary data.</text>
</comment>
<sequence>MRELTLEPLPPNVDYSQFSQRLEWAKKRIDALENHRIYNILKNSDESFKQVFCLLPLLLQYNHPLLPAYVENSPKGISHFTLTTIQQEYLLRILGSAEFSKVISDHSFFSSSAAFDGLYVMGSIGSITQTCFSDLDLWLCHSKTFSAQEQFLLQCKLDLIKQWAATLGVEVNFFLMNPQQFKSKTYHNDIGDEHNGSAQHFFLLDEFYRSAIRLAGKRILWLHIEKQGLNYQTLVEQAVENGELNAKDWIDFGDFSALSIGEFFGASLWQLYKGIRSPYKSVIKILLLESYAQTYPETDLISKRFKKLLLSPTGICYHFDPYQAMLEQVTIYLSRQNAFGRLSFLRHCFYIKANEGQTDPCRQKALKQLVNEWHWSDKEVHILNNRRHWKVKQVAAQQKKIVEQLLLSYRNLLQFARKFQIDPNIMPQDADFLMRQLYSAFEHAQGKVELINEKAISNLSEENITFINVGEGSSVKAGWYMLNHAPFAEYDSTKRYVLYQPNLIMSVAWAYFNGLITSTSQIHLVNQGVELPKLCRFINDLRLSFPLKAPKLCRHALDHPNEIRNLVVAINLTRDPTKHINTVTHADIEQLDLFNLSSSKEGVIGSISIIYRNMWNEIITRHFENTNALLKALKLISNKIYLSSAPPQSVKVFSYSERLNDELQQFVFNLVNRCITVKTGTIFQRYQPAVVRMAGKEWQLVFNQQQTLTEIIEDPIDKTNNIIPQEIYTFASEGFLQFFFEDNDNATFNVYVLDKDNKVECYYYCQGKKEDKIKTVSRLYAEGLKNKEQNAFGSFNFPQFYQLLHQDRQLFIVPFQSKQHRDFLKVQTNTRAC</sequence>
<dbReference type="RefSeq" id="WP_064318774.1">
    <property type="nucleotide sequence ID" value="NZ_JACI01000002.1"/>
</dbReference>
<dbReference type="GO" id="GO:0006171">
    <property type="term" value="P:cAMP biosynthetic process"/>
    <property type="evidence" value="ECO:0007669"/>
    <property type="project" value="InterPro"/>
</dbReference>
<protein>
    <submittedName>
        <fullName evidence="2">Adenylate cyclase</fullName>
    </submittedName>
</protein>
<evidence type="ECO:0000259" key="1">
    <source>
        <dbReference type="Pfam" id="PF12633"/>
    </source>
</evidence>
<organism evidence="2 3">
    <name type="scientific">Bibersteinia trehalosi Y31</name>
    <dbReference type="NCBI Taxonomy" id="1261658"/>
    <lineage>
        <taxon>Bacteria</taxon>
        <taxon>Pseudomonadati</taxon>
        <taxon>Pseudomonadota</taxon>
        <taxon>Gammaproteobacteria</taxon>
        <taxon>Pasteurellales</taxon>
        <taxon>Pasteurellaceae</taxon>
        <taxon>Bibersteinia</taxon>
    </lineage>
</organism>
<dbReference type="AlphaFoldDB" id="A0A179CWY1"/>
<dbReference type="Proteomes" id="UP000078358">
    <property type="component" value="Unassembled WGS sequence"/>
</dbReference>
<reference evidence="2 3" key="1">
    <citation type="submission" date="2014-01" db="EMBL/GenBank/DDBJ databases">
        <authorList>
            <person name="Zuccon D."/>
        </authorList>
    </citation>
    <scope>NUCLEOTIDE SEQUENCE [LARGE SCALE GENOMIC DNA]</scope>
    <source>
        <strain evidence="2 3">Y31</strain>
    </source>
</reference>
<evidence type="ECO:0000313" key="3">
    <source>
        <dbReference type="Proteomes" id="UP000078358"/>
    </source>
</evidence>
<dbReference type="Pfam" id="PF12633">
    <property type="entry name" value="Adenyl_cycl_N"/>
    <property type="match status" value="1"/>
</dbReference>
<dbReference type="PANTHER" id="PTHR38760:SF1">
    <property type="entry name" value="ADENYLATE CYCLASE"/>
    <property type="match status" value="1"/>
</dbReference>
<feature type="domain" description="Adenylate cyclase class-I N-terminal" evidence="1">
    <location>
        <begin position="23"/>
        <end position="221"/>
    </location>
</feature>
<dbReference type="GO" id="GO:0004016">
    <property type="term" value="F:adenylate cyclase activity"/>
    <property type="evidence" value="ECO:0007669"/>
    <property type="project" value="InterPro"/>
</dbReference>
<dbReference type="PATRIC" id="fig|1261658.3.peg.1723"/>
<dbReference type="InterPro" id="IPR000274">
    <property type="entry name" value="Adenylate_cyclase_1"/>
</dbReference>
<dbReference type="InterPro" id="IPR024685">
    <property type="entry name" value="Adenylate_cyclase_1_N"/>
</dbReference>
<dbReference type="PANTHER" id="PTHR38760">
    <property type="entry name" value="ADENYLATE CYCLASE"/>
    <property type="match status" value="1"/>
</dbReference>
<name>A0A179CWY1_BIBTR</name>
<evidence type="ECO:0000313" key="2">
    <source>
        <dbReference type="EMBL" id="OAQ14415.1"/>
    </source>
</evidence>
<dbReference type="PIRSF" id="PIRSF001444">
    <property type="entry name" value="Adenylate_cycl"/>
    <property type="match status" value="1"/>
</dbReference>
<dbReference type="EMBL" id="JACI01000002">
    <property type="protein sequence ID" value="OAQ14415.1"/>
    <property type="molecule type" value="Genomic_DNA"/>
</dbReference>
<accession>A0A179CWY1</accession>